<keyword evidence="1" id="KW-0677">Repeat</keyword>
<dbReference type="PRINTS" id="PR00364">
    <property type="entry name" value="DISEASERSIST"/>
</dbReference>
<dbReference type="AlphaFoldDB" id="A0A834TPC4"/>
<reference evidence="8" key="1">
    <citation type="submission" date="2020-09" db="EMBL/GenBank/DDBJ databases">
        <title>Genome-Enabled Discovery of Anthraquinone Biosynthesis in Senna tora.</title>
        <authorList>
            <person name="Kang S.-H."/>
            <person name="Pandey R.P."/>
            <person name="Lee C.-M."/>
            <person name="Sim J.-S."/>
            <person name="Jeong J.-T."/>
            <person name="Choi B.-S."/>
            <person name="Jung M."/>
            <person name="Ginzburg D."/>
            <person name="Zhao K."/>
            <person name="Won S.Y."/>
            <person name="Oh T.-J."/>
            <person name="Yu Y."/>
            <person name="Kim N.-H."/>
            <person name="Lee O.R."/>
            <person name="Lee T.-H."/>
            <person name="Bashyal P."/>
            <person name="Kim T.-S."/>
            <person name="Lee W.-H."/>
            <person name="Kawkins C."/>
            <person name="Kim C.-K."/>
            <person name="Kim J.S."/>
            <person name="Ahn B.O."/>
            <person name="Rhee S.Y."/>
            <person name="Sohng J.K."/>
        </authorList>
    </citation>
    <scope>NUCLEOTIDE SEQUENCE</scope>
    <source>
        <tissue evidence="8">Leaf</tissue>
    </source>
</reference>
<dbReference type="GO" id="GO:0006952">
    <property type="term" value="P:defense response"/>
    <property type="evidence" value="ECO:0007669"/>
    <property type="project" value="UniProtKB-KW"/>
</dbReference>
<dbReference type="InterPro" id="IPR001611">
    <property type="entry name" value="Leu-rich_rpt"/>
</dbReference>
<organism evidence="8 9">
    <name type="scientific">Senna tora</name>
    <dbReference type="NCBI Taxonomy" id="362788"/>
    <lineage>
        <taxon>Eukaryota</taxon>
        <taxon>Viridiplantae</taxon>
        <taxon>Streptophyta</taxon>
        <taxon>Embryophyta</taxon>
        <taxon>Tracheophyta</taxon>
        <taxon>Spermatophyta</taxon>
        <taxon>Magnoliopsida</taxon>
        <taxon>eudicotyledons</taxon>
        <taxon>Gunneridae</taxon>
        <taxon>Pentapetalae</taxon>
        <taxon>rosids</taxon>
        <taxon>fabids</taxon>
        <taxon>Fabales</taxon>
        <taxon>Fabaceae</taxon>
        <taxon>Caesalpinioideae</taxon>
        <taxon>Cassia clade</taxon>
        <taxon>Senna</taxon>
    </lineage>
</organism>
<gene>
    <name evidence="8" type="ORF">G2W53_022855</name>
</gene>
<dbReference type="InterPro" id="IPR002182">
    <property type="entry name" value="NB-ARC"/>
</dbReference>
<dbReference type="GO" id="GO:0043531">
    <property type="term" value="F:ADP binding"/>
    <property type="evidence" value="ECO:0007669"/>
    <property type="project" value="InterPro"/>
</dbReference>
<evidence type="ECO:0000256" key="3">
    <source>
        <dbReference type="ARBA" id="ARBA00022821"/>
    </source>
</evidence>
<sequence length="929" mass="104855">MAELVGGAFLSAALQVACEKLASSEMFDFFRRKNLNDSLLEKLHIILISVNQVIEDAEEMQYRNPNVKKWLDELKHVVFKAEDLLDDIDTEASQQKLHAEFHTVTSKVRGFLTPSVTSFDKEIEPRIQKVLDTLEYLIKQNEILGLKARFGVGTEVGVNRKLFKRLPTSSLLDESNIYGRDAEKENMISILLSHSGNQPLNVISITGLGGMGKTTLARLVYDDKRMKDEFQLRAWVTISEEFDVLLVTKAILQALNCSIKDSDDPQIKLEEELMEKKFIVDSKSVMGEFYVSPKVNCAQDIPIKARYFSYLNSRDFRNHFDALSSCHQLRSFLSFQHFMPNDIMEVLLSRLGHLKYMRALSLKRHRNIENLPNDIGNLKHLRYLDLSHTEIESLPDSTCLLINLQTLKLKGCRWMTKLPSNFHKLINLCHLDLEGSGIKEMPQYMRKLKYLRASTIIVKHNQGLKQLGTLKDVHLNELVLHWGLIAKHQEHIRNNAFQPNCDVKEVTVEGYGGTKFPDCVSLPPLGQLPFLEKLRIFGLDGLRVIGNEFYGSNSSSYAPFRSLSTLGIKDMKELEEWNICYEGDSFPCLQKLFIMNCPKLTLKCGSLSSSLRFLGIDGCPKLIHSRKDWGLHNLLSLEHILVCNHDFENEESFPEEGLLPPNLRSLELENCSKLKAMNYKGLLHLHSLQSLSFEDCPLLSFENFPDEGLPRSLSELRIMGKCPLLKQRCLVKPSGIRFLLSSWLKKKIRDEGIVINRNRRGNTLDGASSHSYAVDLLLRCPTSIRLVTLPSERHPRDTVHHSITLCTAREHCAPPDDTVPTACNPGTSITTYITTATLASSEGKRETGNKFPSTQGTYLSCCVIGLESVGLTYSRQPKELFGVARDDSRVKGVARSRGEIGGDVFVDELAVGTCPELLCASDCPCALLI</sequence>
<dbReference type="GO" id="GO:0005524">
    <property type="term" value="F:ATP binding"/>
    <property type="evidence" value="ECO:0007669"/>
    <property type="project" value="UniProtKB-KW"/>
</dbReference>
<accession>A0A834TPC4</accession>
<keyword evidence="4" id="KW-0067">ATP-binding</keyword>
<dbReference type="PANTHER" id="PTHR36766">
    <property type="entry name" value="PLANT BROAD-SPECTRUM MILDEW RESISTANCE PROTEIN RPW8"/>
    <property type="match status" value="1"/>
</dbReference>
<dbReference type="InterPro" id="IPR055414">
    <property type="entry name" value="LRR_R13L4/SHOC2-like"/>
</dbReference>
<keyword evidence="3" id="KW-0611">Plant defense</keyword>
<dbReference type="Pfam" id="PF00931">
    <property type="entry name" value="NB-ARC"/>
    <property type="match status" value="1"/>
</dbReference>
<evidence type="ECO:0000259" key="7">
    <source>
        <dbReference type="Pfam" id="PF23598"/>
    </source>
</evidence>
<comment type="caution">
    <text evidence="8">The sequence shown here is derived from an EMBL/GenBank/DDBJ whole genome shotgun (WGS) entry which is preliminary data.</text>
</comment>
<keyword evidence="2" id="KW-0547">Nucleotide-binding</keyword>
<feature type="domain" description="NB-ARC" evidence="5">
    <location>
        <begin position="183"/>
        <end position="279"/>
    </location>
</feature>
<dbReference type="Gene3D" id="3.40.50.300">
    <property type="entry name" value="P-loop containing nucleotide triphosphate hydrolases"/>
    <property type="match status" value="1"/>
</dbReference>
<dbReference type="PANTHER" id="PTHR36766:SF51">
    <property type="entry name" value="DISEASE RESISTANCE RPP13-LIKE PROTEIN 1"/>
    <property type="match status" value="1"/>
</dbReference>
<dbReference type="OrthoDB" id="1700985at2759"/>
<dbReference type="PROSITE" id="PS51450">
    <property type="entry name" value="LRR"/>
    <property type="match status" value="1"/>
</dbReference>
<evidence type="ECO:0000256" key="1">
    <source>
        <dbReference type="ARBA" id="ARBA00022737"/>
    </source>
</evidence>
<evidence type="ECO:0000256" key="2">
    <source>
        <dbReference type="ARBA" id="ARBA00022741"/>
    </source>
</evidence>
<dbReference type="InterPro" id="IPR032675">
    <property type="entry name" value="LRR_dom_sf"/>
</dbReference>
<evidence type="ECO:0000256" key="4">
    <source>
        <dbReference type="ARBA" id="ARBA00022840"/>
    </source>
</evidence>
<keyword evidence="9" id="KW-1185">Reference proteome</keyword>
<name>A0A834TPC4_9FABA</name>
<dbReference type="GO" id="GO:0051707">
    <property type="term" value="P:response to other organism"/>
    <property type="evidence" value="ECO:0007669"/>
    <property type="project" value="UniProtKB-ARBA"/>
</dbReference>
<feature type="domain" description="Disease resistance N-terminal" evidence="6">
    <location>
        <begin position="10"/>
        <end position="99"/>
    </location>
</feature>
<protein>
    <submittedName>
        <fullName evidence="8">Putative disease resistance RPP13-like protein 1</fullName>
    </submittedName>
</protein>
<evidence type="ECO:0000259" key="5">
    <source>
        <dbReference type="Pfam" id="PF00931"/>
    </source>
</evidence>
<dbReference type="Gene3D" id="1.20.5.4130">
    <property type="match status" value="1"/>
</dbReference>
<feature type="domain" description="Disease resistance R13L4/SHOC-2-like LRR" evidence="7">
    <location>
        <begin position="329"/>
        <end position="486"/>
    </location>
</feature>
<dbReference type="InterPro" id="IPR041118">
    <property type="entry name" value="Rx_N"/>
</dbReference>
<dbReference type="InterPro" id="IPR027417">
    <property type="entry name" value="P-loop_NTPase"/>
</dbReference>
<proteinExistence type="predicted"/>
<dbReference type="Pfam" id="PF23598">
    <property type="entry name" value="LRR_14"/>
    <property type="match status" value="1"/>
</dbReference>
<dbReference type="SUPFAM" id="SSF52540">
    <property type="entry name" value="P-loop containing nucleoside triphosphate hydrolases"/>
    <property type="match status" value="1"/>
</dbReference>
<dbReference type="Pfam" id="PF18052">
    <property type="entry name" value="Rx_N"/>
    <property type="match status" value="1"/>
</dbReference>
<dbReference type="EMBL" id="JAAIUW010000007">
    <property type="protein sequence ID" value="KAF7824711.1"/>
    <property type="molecule type" value="Genomic_DNA"/>
</dbReference>
<evidence type="ECO:0000313" key="8">
    <source>
        <dbReference type="EMBL" id="KAF7824711.1"/>
    </source>
</evidence>
<dbReference type="Proteomes" id="UP000634136">
    <property type="component" value="Unassembled WGS sequence"/>
</dbReference>
<evidence type="ECO:0000259" key="6">
    <source>
        <dbReference type="Pfam" id="PF18052"/>
    </source>
</evidence>
<evidence type="ECO:0000313" key="9">
    <source>
        <dbReference type="Proteomes" id="UP000634136"/>
    </source>
</evidence>
<dbReference type="SUPFAM" id="SSF52058">
    <property type="entry name" value="L domain-like"/>
    <property type="match status" value="1"/>
</dbReference>
<dbReference type="Gene3D" id="3.80.10.10">
    <property type="entry name" value="Ribonuclease Inhibitor"/>
    <property type="match status" value="2"/>
</dbReference>